<sequence length="228" mass="26757">MDRDRNEEEEVIDLFLGSIENVCRITNEESKQEEVSKIKCTQEEFAAATMNNSVSEELSPRRSTDANMQLANLVEIDKRQQGKEEQHEVREQRRAETLVTSILPRKCVHEAQENYSFSTDQSVMLIGNSHTFEEDNCQQQMEDVHANADIMAEFCHFKWTSKKISKEDVKRAKQQLQQQGPEDDSIIMEEIEDDDIHIGNWRWHSILQQFYIDGYEEILRANFQLIKQ</sequence>
<evidence type="ECO:0000313" key="2">
    <source>
        <dbReference type="Proteomes" id="UP000886520"/>
    </source>
</evidence>
<reference evidence="1" key="1">
    <citation type="submission" date="2021-01" db="EMBL/GenBank/DDBJ databases">
        <title>Adiantum capillus-veneris genome.</title>
        <authorList>
            <person name="Fang Y."/>
            <person name="Liao Q."/>
        </authorList>
    </citation>
    <scope>NUCLEOTIDE SEQUENCE</scope>
    <source>
        <strain evidence="1">H3</strain>
        <tissue evidence="1">Leaf</tissue>
    </source>
</reference>
<dbReference type="AlphaFoldDB" id="A0A9D4UE90"/>
<proteinExistence type="predicted"/>
<gene>
    <name evidence="1" type="ORF">GOP47_0018997</name>
</gene>
<name>A0A9D4UE90_ADICA</name>
<protein>
    <submittedName>
        <fullName evidence="1">Uncharacterized protein</fullName>
    </submittedName>
</protein>
<dbReference type="Proteomes" id="UP000886520">
    <property type="component" value="Chromosome 18"/>
</dbReference>
<dbReference type="EMBL" id="JABFUD020000018">
    <property type="protein sequence ID" value="KAI5066373.1"/>
    <property type="molecule type" value="Genomic_DNA"/>
</dbReference>
<comment type="caution">
    <text evidence="1">The sequence shown here is derived from an EMBL/GenBank/DDBJ whole genome shotgun (WGS) entry which is preliminary data.</text>
</comment>
<dbReference type="OrthoDB" id="1985763at2759"/>
<feature type="non-terminal residue" evidence="1">
    <location>
        <position position="1"/>
    </location>
</feature>
<organism evidence="1 2">
    <name type="scientific">Adiantum capillus-veneris</name>
    <name type="common">Maidenhair fern</name>
    <dbReference type="NCBI Taxonomy" id="13818"/>
    <lineage>
        <taxon>Eukaryota</taxon>
        <taxon>Viridiplantae</taxon>
        <taxon>Streptophyta</taxon>
        <taxon>Embryophyta</taxon>
        <taxon>Tracheophyta</taxon>
        <taxon>Polypodiopsida</taxon>
        <taxon>Polypodiidae</taxon>
        <taxon>Polypodiales</taxon>
        <taxon>Pteridineae</taxon>
        <taxon>Pteridaceae</taxon>
        <taxon>Vittarioideae</taxon>
        <taxon>Adiantum</taxon>
    </lineage>
</organism>
<keyword evidence="2" id="KW-1185">Reference proteome</keyword>
<evidence type="ECO:0000313" key="1">
    <source>
        <dbReference type="EMBL" id="KAI5066373.1"/>
    </source>
</evidence>
<accession>A0A9D4UE90</accession>